<dbReference type="PANTHER" id="PTHR32243">
    <property type="entry name" value="MALTOSE TRANSPORT SYSTEM PERMEASE-RELATED"/>
    <property type="match status" value="1"/>
</dbReference>
<dbReference type="Pfam" id="PF00528">
    <property type="entry name" value="BPD_transp_1"/>
    <property type="match status" value="1"/>
</dbReference>
<keyword evidence="6" id="KW-0762">Sugar transport</keyword>
<feature type="domain" description="ABC transmembrane type-1" evidence="12">
    <location>
        <begin position="77"/>
        <end position="268"/>
    </location>
</feature>
<organism evidence="13 14">
    <name type="scientific">Labrys neptuniae</name>
    <dbReference type="NCBI Taxonomy" id="376174"/>
    <lineage>
        <taxon>Bacteria</taxon>
        <taxon>Pseudomonadati</taxon>
        <taxon>Pseudomonadota</taxon>
        <taxon>Alphaproteobacteria</taxon>
        <taxon>Hyphomicrobiales</taxon>
        <taxon>Xanthobacteraceae</taxon>
        <taxon>Labrys</taxon>
    </lineage>
</organism>
<keyword evidence="7 11" id="KW-0812">Transmembrane</keyword>
<protein>
    <recommendedName>
        <fullName evidence="10">Maltose/maltodextrin transport system permease protein MalG</fullName>
    </recommendedName>
</protein>
<evidence type="ECO:0000256" key="11">
    <source>
        <dbReference type="RuleBase" id="RU363032"/>
    </source>
</evidence>
<feature type="transmembrane region" description="Helical" evidence="11">
    <location>
        <begin position="141"/>
        <end position="164"/>
    </location>
</feature>
<evidence type="ECO:0000259" key="12">
    <source>
        <dbReference type="PROSITE" id="PS50928"/>
    </source>
</evidence>
<evidence type="ECO:0000256" key="8">
    <source>
        <dbReference type="ARBA" id="ARBA00022989"/>
    </source>
</evidence>
<dbReference type="RefSeq" id="WP_394315264.1">
    <property type="nucleotide sequence ID" value="NZ_JBHGPK010000037.1"/>
</dbReference>
<evidence type="ECO:0000256" key="1">
    <source>
        <dbReference type="ARBA" id="ARBA00002264"/>
    </source>
</evidence>
<comment type="function">
    <text evidence="1">Part of the ABC transporter complex MalEFGK involved in maltose/maltodextrin import. Probably responsible for the translocation of the substrate across the membrane.</text>
</comment>
<reference evidence="13 14" key="1">
    <citation type="submission" date="2024-09" db="EMBL/GenBank/DDBJ databases">
        <title>Description of Labrys sedimenti sp. nov., isolated from a diclofenac-degrading enrichment culture, and genome-based reclassification of Labrys portucalensis as a later heterotypic synonym of Labrys neptuniae.</title>
        <authorList>
            <person name="Tancsics A."/>
            <person name="Csepanyi A."/>
        </authorList>
    </citation>
    <scope>NUCLEOTIDE SEQUENCE [LARGE SCALE GENOMIC DNA]</scope>
    <source>
        <strain evidence="13 14">LMG 23412</strain>
    </source>
</reference>
<dbReference type="Gene3D" id="1.10.3720.10">
    <property type="entry name" value="MetI-like"/>
    <property type="match status" value="1"/>
</dbReference>
<evidence type="ECO:0000256" key="5">
    <source>
        <dbReference type="ARBA" id="ARBA00022475"/>
    </source>
</evidence>
<feature type="transmembrane region" description="Helical" evidence="11">
    <location>
        <begin position="7"/>
        <end position="32"/>
    </location>
</feature>
<gene>
    <name evidence="13" type="ORF">ACETRX_33560</name>
</gene>
<keyword evidence="9 11" id="KW-0472">Membrane</keyword>
<feature type="transmembrane region" description="Helical" evidence="11">
    <location>
        <begin position="247"/>
        <end position="268"/>
    </location>
</feature>
<evidence type="ECO:0000256" key="6">
    <source>
        <dbReference type="ARBA" id="ARBA00022597"/>
    </source>
</evidence>
<dbReference type="Proteomes" id="UP001595190">
    <property type="component" value="Unassembled WGS sequence"/>
</dbReference>
<proteinExistence type="inferred from homology"/>
<dbReference type="InterPro" id="IPR000515">
    <property type="entry name" value="MetI-like"/>
</dbReference>
<dbReference type="InterPro" id="IPR035906">
    <property type="entry name" value="MetI-like_sf"/>
</dbReference>
<keyword evidence="4 11" id="KW-0813">Transport</keyword>
<evidence type="ECO:0000256" key="10">
    <source>
        <dbReference type="ARBA" id="ARBA00041109"/>
    </source>
</evidence>
<feature type="transmembrane region" description="Helical" evidence="11">
    <location>
        <begin position="81"/>
        <end position="100"/>
    </location>
</feature>
<dbReference type="CDD" id="cd06261">
    <property type="entry name" value="TM_PBP2"/>
    <property type="match status" value="1"/>
</dbReference>
<name>A0ABV6ZQW4_9HYPH</name>
<feature type="transmembrane region" description="Helical" evidence="11">
    <location>
        <begin position="112"/>
        <end position="135"/>
    </location>
</feature>
<evidence type="ECO:0000256" key="9">
    <source>
        <dbReference type="ARBA" id="ARBA00023136"/>
    </source>
</evidence>
<dbReference type="EMBL" id="JBHGPK010000037">
    <property type="protein sequence ID" value="MFC2254580.1"/>
    <property type="molecule type" value="Genomic_DNA"/>
</dbReference>
<comment type="caution">
    <text evidence="13">The sequence shown here is derived from an EMBL/GenBank/DDBJ whole genome shotgun (WGS) entry which is preliminary data.</text>
</comment>
<sequence length="283" mass="30177">MMQRSSIATFFLYCGVALFLVVTLAPVAWLGVMSISLPSDLTTKPLSLIPHQVDFSRYARLLTFEANSPGEAFLMALRNSLLSSLGATALSLLVAVPAGWAFSRYRNRGVSVVLYSILATYMTPAVALILPLYFLLSMLGLLNNVLGLIIVYCSILTPFTAWFIKSSFDAVPGELESAAAIDGASTLQTLWWVTLPYARAGVATAALFAILLAWDEFFYGLLFTSNQNAKTLTVTIADFAAGRATDFGLVSAAGLLTALPPVLIAFILQKSLVAGLTAGSVKG</sequence>
<evidence type="ECO:0000256" key="7">
    <source>
        <dbReference type="ARBA" id="ARBA00022692"/>
    </source>
</evidence>
<comment type="similarity">
    <text evidence="3">Belongs to the binding-protein-dependent transport system permease family. MalFG subfamily.</text>
</comment>
<keyword evidence="8 11" id="KW-1133">Transmembrane helix</keyword>
<dbReference type="SUPFAM" id="SSF161098">
    <property type="entry name" value="MetI-like"/>
    <property type="match status" value="1"/>
</dbReference>
<evidence type="ECO:0000256" key="4">
    <source>
        <dbReference type="ARBA" id="ARBA00022448"/>
    </source>
</evidence>
<comment type="subcellular location">
    <subcellularLocation>
        <location evidence="2 11">Cell membrane</location>
        <topology evidence="2 11">Multi-pass membrane protein</topology>
    </subcellularLocation>
</comment>
<evidence type="ECO:0000256" key="3">
    <source>
        <dbReference type="ARBA" id="ARBA00009047"/>
    </source>
</evidence>
<dbReference type="InterPro" id="IPR050901">
    <property type="entry name" value="BP-dep_ABC_trans_perm"/>
</dbReference>
<evidence type="ECO:0000313" key="14">
    <source>
        <dbReference type="Proteomes" id="UP001595190"/>
    </source>
</evidence>
<accession>A0ABV6ZQW4</accession>
<keyword evidence="5" id="KW-1003">Cell membrane</keyword>
<dbReference type="PROSITE" id="PS50928">
    <property type="entry name" value="ABC_TM1"/>
    <property type="match status" value="1"/>
</dbReference>
<feature type="transmembrane region" description="Helical" evidence="11">
    <location>
        <begin position="197"/>
        <end position="214"/>
    </location>
</feature>
<evidence type="ECO:0000313" key="13">
    <source>
        <dbReference type="EMBL" id="MFC2254580.1"/>
    </source>
</evidence>
<evidence type="ECO:0000256" key="2">
    <source>
        <dbReference type="ARBA" id="ARBA00004651"/>
    </source>
</evidence>
<dbReference type="PANTHER" id="PTHR32243:SF50">
    <property type="entry name" value="MALTOSE_MALTODEXTRIN TRANSPORT SYSTEM PERMEASE PROTEIN MALG"/>
    <property type="match status" value="1"/>
</dbReference>